<dbReference type="GO" id="GO:0016787">
    <property type="term" value="F:hydrolase activity"/>
    <property type="evidence" value="ECO:0007669"/>
    <property type="project" value="UniProtKB-KW"/>
</dbReference>
<comment type="caution">
    <text evidence="2">The sequence shown here is derived from an EMBL/GenBank/DDBJ whole genome shotgun (WGS) entry which is preliminary data.</text>
</comment>
<sequence length="362" mass="41656">MIVFRVDSSELIGSGHLMRCLTLAGQLKKEKQEEIVFISRDLAGSLNHLIEKNGYRLLLLPSAASKEELTGYEQWLTVRQAVDADQTRQLLQGLAVEYLIIDSYAIDETWENIVRPYVDEIMVIDDLANRKHNCDILLDQNYYCEGEYRYTGFVPPHCKLLLGPQYALLREEFYEARKKMRTRDGTIKNILVFFGGSDLTNETMKALQAMEALQRTDIQVNVVVGASNKNKESIEAYCLQHDNMHYFCQVSNMAELMNEADLAIGAGGTATWERCFLRLPALVITIAENQVEIAKNCKRRGVIEYLGQNEMVTCKMIEDNLRILIQDCAHVKKIEKNMESLLMNENQPIFLFFNRRRHEKNI</sequence>
<dbReference type="InterPro" id="IPR020023">
    <property type="entry name" value="PseG"/>
</dbReference>
<dbReference type="EMBL" id="FCOW01000013">
    <property type="protein sequence ID" value="CVK19887.1"/>
    <property type="molecule type" value="Genomic_DNA"/>
</dbReference>
<gene>
    <name evidence="2" type="primary">pseG</name>
    <name evidence="2" type="ORF">SSPH_02554</name>
</gene>
<dbReference type="PANTHER" id="PTHR21015:SF22">
    <property type="entry name" value="GLYCOSYLTRANSFERASE"/>
    <property type="match status" value="1"/>
</dbReference>
<feature type="domain" description="Glycosyl transferase family 28 C-terminal" evidence="1">
    <location>
        <begin position="191"/>
        <end position="327"/>
    </location>
</feature>
<accession>A0ABP2C6B4</accession>
<dbReference type="NCBIfam" id="TIGR03590">
    <property type="entry name" value="PseG"/>
    <property type="match status" value="1"/>
</dbReference>
<dbReference type="EC" id="3.6.1.57" evidence="2"/>
<dbReference type="Gene3D" id="3.40.50.2000">
    <property type="entry name" value="Glycogen Phosphorylase B"/>
    <property type="match status" value="1"/>
</dbReference>
<name>A0ABP2C6B4_9FIRM</name>
<dbReference type="PANTHER" id="PTHR21015">
    <property type="entry name" value="UDP-N-ACETYLGLUCOSAMINE--N-ACETYLMURAMYL-(PENTAPEPTIDE) PYROPHOSPHORYL-UNDECAPRENOL N-ACETYLGLUCOSAMINE TRANSFERASE 1"/>
    <property type="match status" value="1"/>
</dbReference>
<evidence type="ECO:0000259" key="1">
    <source>
        <dbReference type="Pfam" id="PF04101"/>
    </source>
</evidence>
<dbReference type="Pfam" id="PF04101">
    <property type="entry name" value="Glyco_tran_28_C"/>
    <property type="match status" value="1"/>
</dbReference>
<evidence type="ECO:0000313" key="2">
    <source>
        <dbReference type="EMBL" id="CVK19887.1"/>
    </source>
</evidence>
<proteinExistence type="predicted"/>
<keyword evidence="2" id="KW-0378">Hydrolase</keyword>
<dbReference type="RefSeq" id="WP_075757221.1">
    <property type="nucleotide sequence ID" value="NZ_CP146991.1"/>
</dbReference>
<keyword evidence="3" id="KW-1185">Reference proteome</keyword>
<dbReference type="Gene3D" id="3.40.50.11190">
    <property type="match status" value="1"/>
</dbReference>
<protein>
    <submittedName>
        <fullName evidence="2">UDP-2,4-diacetamido-2,4, 6-trideoxy-beta-L-altropyranose hydrolase</fullName>
        <ecNumber evidence="2">3.6.1.57</ecNumber>
    </submittedName>
</protein>
<dbReference type="SUPFAM" id="SSF53756">
    <property type="entry name" value="UDP-Glycosyltransferase/glycogen phosphorylase"/>
    <property type="match status" value="1"/>
</dbReference>
<reference evidence="2 3" key="1">
    <citation type="submission" date="2016-01" db="EMBL/GenBank/DDBJ databases">
        <authorList>
            <person name="Brown R."/>
        </authorList>
    </citation>
    <scope>NUCLEOTIDE SEQUENCE [LARGE SCALE GENOMIC DNA]</scope>
    <source>
        <strain evidence="2">Sporomusa sphaeroides DSM 2875</strain>
    </source>
</reference>
<organism evidence="2 3">
    <name type="scientific">Sporomusa sphaeroides DSM 2875</name>
    <dbReference type="NCBI Taxonomy" id="1337886"/>
    <lineage>
        <taxon>Bacteria</taxon>
        <taxon>Bacillati</taxon>
        <taxon>Bacillota</taxon>
        <taxon>Negativicutes</taxon>
        <taxon>Selenomonadales</taxon>
        <taxon>Sporomusaceae</taxon>
        <taxon>Sporomusa</taxon>
    </lineage>
</organism>
<evidence type="ECO:0000313" key="3">
    <source>
        <dbReference type="Proteomes" id="UP000245702"/>
    </source>
</evidence>
<dbReference type="Proteomes" id="UP000245702">
    <property type="component" value="Unassembled WGS sequence"/>
</dbReference>
<dbReference type="InterPro" id="IPR007235">
    <property type="entry name" value="Glyco_trans_28_C"/>
</dbReference>